<evidence type="ECO:0000313" key="8">
    <source>
        <dbReference type="EMBL" id="KAJ8023651.1"/>
    </source>
</evidence>
<dbReference type="Proteomes" id="UP001152320">
    <property type="component" value="Chromosome 19"/>
</dbReference>
<dbReference type="OrthoDB" id="10033535at2759"/>
<reference evidence="8" key="1">
    <citation type="submission" date="2021-10" db="EMBL/GenBank/DDBJ databases">
        <title>Tropical sea cucumber genome reveals ecological adaptation and Cuvierian tubules defense mechanism.</title>
        <authorList>
            <person name="Chen T."/>
        </authorList>
    </citation>
    <scope>NUCLEOTIDE SEQUENCE</scope>
    <source>
        <strain evidence="8">Nanhai2018</strain>
        <tissue evidence="8">Muscle</tissue>
    </source>
</reference>
<dbReference type="InterPro" id="IPR008952">
    <property type="entry name" value="Tetraspanin_EC2_sf"/>
</dbReference>
<dbReference type="PANTHER" id="PTHR19282">
    <property type="entry name" value="TETRASPANIN"/>
    <property type="match status" value="1"/>
</dbReference>
<dbReference type="InterPro" id="IPR018503">
    <property type="entry name" value="Tetraspanin_CS"/>
</dbReference>
<evidence type="ECO:0000256" key="3">
    <source>
        <dbReference type="ARBA" id="ARBA00022692"/>
    </source>
</evidence>
<evidence type="ECO:0000256" key="2">
    <source>
        <dbReference type="ARBA" id="ARBA00006840"/>
    </source>
</evidence>
<dbReference type="EMBL" id="JAIZAY010000019">
    <property type="protein sequence ID" value="KAJ8023651.1"/>
    <property type="molecule type" value="Genomic_DNA"/>
</dbReference>
<evidence type="ECO:0000313" key="9">
    <source>
        <dbReference type="Proteomes" id="UP001152320"/>
    </source>
</evidence>
<dbReference type="AlphaFoldDB" id="A0A9Q0YLJ0"/>
<evidence type="ECO:0000256" key="5">
    <source>
        <dbReference type="ARBA" id="ARBA00023136"/>
    </source>
</evidence>
<comment type="subcellular location">
    <subcellularLocation>
        <location evidence="1 7">Membrane</location>
        <topology evidence="1 7">Multi-pass membrane protein</topology>
    </subcellularLocation>
</comment>
<dbReference type="PROSITE" id="PS00421">
    <property type="entry name" value="TM4_1"/>
    <property type="match status" value="1"/>
</dbReference>
<feature type="transmembrane region" description="Helical" evidence="7">
    <location>
        <begin position="51"/>
        <end position="74"/>
    </location>
</feature>
<keyword evidence="4 7" id="KW-1133">Transmembrane helix</keyword>
<sequence>MVAGCAPKIAKLLLILFNIAVWAVGCVLLSIGSWITYYATLFQDLFISDDLTVVSSLVIAAGVLLFIFSFMGCCGAWKEGTFLLKLYFVLLVVFLCIQATAGIIAFTFVSEIYDSMLEGMTTTINMTYGYYDSATYAVDTIQKEFNCCGALGPSDYRGCQGLQNNQSVPGSCCKTEGNGCQFGENASPGKPDPTKVDLINYNGCVEESLDYVEHYFYVLGGICIGVLVIEVTALVMICIFIRGIKKGKEVA</sequence>
<organism evidence="8 9">
    <name type="scientific">Holothuria leucospilota</name>
    <name type="common">Black long sea cucumber</name>
    <name type="synonym">Mertensiothuria leucospilota</name>
    <dbReference type="NCBI Taxonomy" id="206669"/>
    <lineage>
        <taxon>Eukaryota</taxon>
        <taxon>Metazoa</taxon>
        <taxon>Echinodermata</taxon>
        <taxon>Eleutherozoa</taxon>
        <taxon>Echinozoa</taxon>
        <taxon>Holothuroidea</taxon>
        <taxon>Aspidochirotacea</taxon>
        <taxon>Aspidochirotida</taxon>
        <taxon>Holothuriidae</taxon>
        <taxon>Holothuria</taxon>
    </lineage>
</organism>
<dbReference type="InterPro" id="IPR018499">
    <property type="entry name" value="Tetraspanin/Peripherin"/>
</dbReference>
<dbReference type="PANTHER" id="PTHR19282:SF519">
    <property type="entry name" value="TETRASPANIN"/>
    <property type="match status" value="1"/>
</dbReference>
<feature type="transmembrane region" description="Helical" evidence="7">
    <location>
        <begin position="215"/>
        <end position="241"/>
    </location>
</feature>
<comment type="similarity">
    <text evidence="2 7">Belongs to the tetraspanin (TM4SF) family.</text>
</comment>
<dbReference type="Gene3D" id="1.10.1450.10">
    <property type="entry name" value="Tetraspanin"/>
    <property type="match status" value="1"/>
</dbReference>
<accession>A0A9Q0YLJ0</accession>
<evidence type="ECO:0000256" key="7">
    <source>
        <dbReference type="RuleBase" id="RU361218"/>
    </source>
</evidence>
<evidence type="ECO:0000256" key="4">
    <source>
        <dbReference type="ARBA" id="ARBA00022989"/>
    </source>
</evidence>
<evidence type="ECO:0000256" key="1">
    <source>
        <dbReference type="ARBA" id="ARBA00004141"/>
    </source>
</evidence>
<protein>
    <recommendedName>
        <fullName evidence="7">Tetraspanin</fullName>
    </recommendedName>
</protein>
<keyword evidence="9" id="KW-1185">Reference proteome</keyword>
<keyword evidence="3 7" id="KW-0812">Transmembrane</keyword>
<name>A0A9Q0YLJ0_HOLLE</name>
<gene>
    <name evidence="8" type="ORF">HOLleu_36146</name>
</gene>
<feature type="disulfide bond" evidence="6">
    <location>
        <begin position="147"/>
        <end position="180"/>
    </location>
</feature>
<dbReference type="PRINTS" id="PR00259">
    <property type="entry name" value="TMFOUR"/>
</dbReference>
<dbReference type="PIRSF" id="PIRSF002419">
    <property type="entry name" value="Tetraspanin"/>
    <property type="match status" value="1"/>
</dbReference>
<keyword evidence="5 7" id="KW-0472">Membrane</keyword>
<feature type="transmembrane region" description="Helical" evidence="7">
    <location>
        <begin position="86"/>
        <end position="109"/>
    </location>
</feature>
<dbReference type="InterPro" id="IPR000301">
    <property type="entry name" value="Tetraspanin_animals"/>
</dbReference>
<feature type="transmembrane region" description="Helical" evidence="7">
    <location>
        <begin position="12"/>
        <end position="39"/>
    </location>
</feature>
<comment type="caution">
    <text evidence="8">The sequence shown here is derived from an EMBL/GenBank/DDBJ whole genome shotgun (WGS) entry which is preliminary data.</text>
</comment>
<dbReference type="SUPFAM" id="SSF48652">
    <property type="entry name" value="Tetraspanin"/>
    <property type="match status" value="1"/>
</dbReference>
<keyword evidence="6" id="KW-1015">Disulfide bond</keyword>
<proteinExistence type="inferred from homology"/>
<dbReference type="GO" id="GO:0005886">
    <property type="term" value="C:plasma membrane"/>
    <property type="evidence" value="ECO:0007669"/>
    <property type="project" value="TreeGrafter"/>
</dbReference>
<dbReference type="Pfam" id="PF00335">
    <property type="entry name" value="Tetraspanin"/>
    <property type="match status" value="1"/>
</dbReference>
<evidence type="ECO:0000256" key="6">
    <source>
        <dbReference type="PIRSR" id="PIRSR002419-1"/>
    </source>
</evidence>